<dbReference type="GO" id="GO:0016787">
    <property type="term" value="F:hydrolase activity"/>
    <property type="evidence" value="ECO:0007669"/>
    <property type="project" value="UniProtKB-KW"/>
</dbReference>
<dbReference type="PROSITE" id="PS51257">
    <property type="entry name" value="PROKAR_LIPOPROTEIN"/>
    <property type="match status" value="1"/>
</dbReference>
<dbReference type="InterPro" id="IPR029058">
    <property type="entry name" value="AB_hydrolase_fold"/>
</dbReference>
<comment type="similarity">
    <text evidence="1">Belongs to the peptidase S33 family.</text>
</comment>
<keyword evidence="2 5" id="KW-0732">Signal</keyword>
<dbReference type="InterPro" id="IPR013595">
    <property type="entry name" value="Pept_S33_TAP-like_C"/>
</dbReference>
<keyword evidence="8" id="KW-1185">Reference proteome</keyword>
<sequence>MHSTITRLSRRALPAVAAAALLAACTSAGGSTGATSAAPTTAPATASAAASSDPAAPAPAPTATPTPTVKPTGQADPALQAFYGQKLAWAACKDDPATTKTDESAVQCATLKVPLDYADPSSGETLDVGVARIISSKPGERTGSLLVNPGGPGGSGVGMVQRGQKDYDGPLRDHYDIVGFDPRGSGLSAPVNCLDDKARDSWITTDVLGPEHGKALADACRAKYGKLLEHIGTRDTVRDVDVLRAALGDQKLSYLGLSYGTYLGSVYAEEFPDRVGRLVLDGAVDPAKPIAENNIEQYAGFERSLQAFAAHCAKQAQCPLGKDPAKAAGKLADFLDGLKQKPLTTKDGRTLTATAAWTGVIEGLYGDESGWDALANNIGWAMTRGKGEYLLAYADSYNKRDKDGHYSVSADAYTAIYCADGATDVLTGEALDAAYAEMAAKAPLISRHEPGAALFDPDCRSWPFRSPEKAHPIASKAATPIVVVGSTGDAATPYANAEKLAAQLGNAVLLTREGEGHTGYGHSACIREAVHSYLVDGTVPAAGTRCATDPAR</sequence>
<dbReference type="RefSeq" id="WP_328957341.1">
    <property type="nucleotide sequence ID" value="NZ_CP108110.1"/>
</dbReference>
<feature type="chain" id="PRO_5045820536" evidence="5">
    <location>
        <begin position="31"/>
        <end position="552"/>
    </location>
</feature>
<dbReference type="EMBL" id="CP108110">
    <property type="protein sequence ID" value="WUQ86751.1"/>
    <property type="molecule type" value="Genomic_DNA"/>
</dbReference>
<dbReference type="InterPro" id="IPR051601">
    <property type="entry name" value="Serine_prot/Carboxylest_S33"/>
</dbReference>
<evidence type="ECO:0000256" key="3">
    <source>
        <dbReference type="ARBA" id="ARBA00022801"/>
    </source>
</evidence>
<feature type="compositionally biased region" description="Low complexity" evidence="4">
    <location>
        <begin position="44"/>
        <end position="55"/>
    </location>
</feature>
<feature type="domain" description="Peptidase S33 tripeptidyl aminopeptidase-like C-terminal" evidence="6">
    <location>
        <begin position="458"/>
        <end position="546"/>
    </location>
</feature>
<dbReference type="PROSITE" id="PS51318">
    <property type="entry name" value="TAT"/>
    <property type="match status" value="1"/>
</dbReference>
<evidence type="ECO:0000256" key="4">
    <source>
        <dbReference type="SAM" id="MobiDB-lite"/>
    </source>
</evidence>
<keyword evidence="3 7" id="KW-0378">Hydrolase</keyword>
<proteinExistence type="inferred from homology"/>
<accession>A0ABZ1U6Y3</accession>
<dbReference type="InterPro" id="IPR006311">
    <property type="entry name" value="TAT_signal"/>
</dbReference>
<organism evidence="7 8">
    <name type="scientific">Kitasatospora purpeofusca</name>
    <dbReference type="NCBI Taxonomy" id="67352"/>
    <lineage>
        <taxon>Bacteria</taxon>
        <taxon>Bacillati</taxon>
        <taxon>Actinomycetota</taxon>
        <taxon>Actinomycetes</taxon>
        <taxon>Kitasatosporales</taxon>
        <taxon>Streptomycetaceae</taxon>
        <taxon>Kitasatospora</taxon>
    </lineage>
</organism>
<feature type="region of interest" description="Disordered" evidence="4">
    <location>
        <begin position="44"/>
        <end position="75"/>
    </location>
</feature>
<reference evidence="7" key="1">
    <citation type="submission" date="2022-10" db="EMBL/GenBank/DDBJ databases">
        <title>The complete genomes of actinobacterial strains from the NBC collection.</title>
        <authorList>
            <person name="Joergensen T.S."/>
            <person name="Alvarez Arevalo M."/>
            <person name="Sterndorff E.B."/>
            <person name="Faurdal D."/>
            <person name="Vuksanovic O."/>
            <person name="Mourched A.-S."/>
            <person name="Charusanti P."/>
            <person name="Shaw S."/>
            <person name="Blin K."/>
            <person name="Weber T."/>
        </authorList>
    </citation>
    <scope>NUCLEOTIDE SEQUENCE</scope>
    <source>
        <strain evidence="7">NBC_00222</strain>
    </source>
</reference>
<dbReference type="PANTHER" id="PTHR43248">
    <property type="entry name" value="2-SUCCINYL-6-HYDROXY-2,4-CYCLOHEXADIENE-1-CARBOXYLATE SYNTHASE"/>
    <property type="match status" value="1"/>
</dbReference>
<evidence type="ECO:0000313" key="8">
    <source>
        <dbReference type="Proteomes" id="UP001432222"/>
    </source>
</evidence>
<gene>
    <name evidence="7" type="ORF">OHA16_29590</name>
</gene>
<evidence type="ECO:0000256" key="2">
    <source>
        <dbReference type="ARBA" id="ARBA00022729"/>
    </source>
</evidence>
<dbReference type="SUPFAM" id="SSF53474">
    <property type="entry name" value="alpha/beta-Hydrolases"/>
    <property type="match status" value="1"/>
</dbReference>
<evidence type="ECO:0000256" key="1">
    <source>
        <dbReference type="ARBA" id="ARBA00010088"/>
    </source>
</evidence>
<evidence type="ECO:0000256" key="5">
    <source>
        <dbReference type="SAM" id="SignalP"/>
    </source>
</evidence>
<feature type="signal peptide" evidence="5">
    <location>
        <begin position="1"/>
        <end position="30"/>
    </location>
</feature>
<dbReference type="Gene3D" id="3.40.50.1820">
    <property type="entry name" value="alpha/beta hydrolase"/>
    <property type="match status" value="1"/>
</dbReference>
<dbReference type="Proteomes" id="UP001432222">
    <property type="component" value="Chromosome"/>
</dbReference>
<evidence type="ECO:0000313" key="7">
    <source>
        <dbReference type="EMBL" id="WUQ86751.1"/>
    </source>
</evidence>
<name>A0ABZ1U6Y3_9ACTN</name>
<protein>
    <submittedName>
        <fullName evidence="7">Alpha/beta hydrolase</fullName>
    </submittedName>
</protein>
<evidence type="ECO:0000259" key="6">
    <source>
        <dbReference type="Pfam" id="PF08386"/>
    </source>
</evidence>
<dbReference type="PANTHER" id="PTHR43248:SF29">
    <property type="entry name" value="TRIPEPTIDYL AMINOPEPTIDASE"/>
    <property type="match status" value="1"/>
</dbReference>
<dbReference type="Pfam" id="PF08386">
    <property type="entry name" value="Abhydrolase_4"/>
    <property type="match status" value="1"/>
</dbReference>